<feature type="compositionally biased region" description="Basic residues" evidence="1">
    <location>
        <begin position="163"/>
        <end position="176"/>
    </location>
</feature>
<gene>
    <name evidence="3" type="ORF">CLV60_103473</name>
</gene>
<dbReference type="Proteomes" id="UP000241964">
    <property type="component" value="Unassembled WGS sequence"/>
</dbReference>
<dbReference type="RefSeq" id="WP_106594919.1">
    <property type="nucleotide sequence ID" value="NZ_PYAS01000003.1"/>
</dbReference>
<sequence length="176" mass="19552">MDSIKFFDMVSWGFYLSCNALAIFLIWASKSRPALARLILMLIFLFAAGFNAYTALDAPWNYQDFAGSAMPIYKRFILGAFIPIITPMVLTIAICQLLIALAMTARGELFQAGCWAGIVFLVAIAPLGLYAAFPMPLLLAWAILRLLRTDSGRSSHPIDTKSVKSKNKHHVQHIQN</sequence>
<dbReference type="EMBL" id="PYAS01000003">
    <property type="protein sequence ID" value="PSL31607.1"/>
    <property type="molecule type" value="Genomic_DNA"/>
</dbReference>
<feature type="transmembrane region" description="Helical" evidence="2">
    <location>
        <begin position="35"/>
        <end position="56"/>
    </location>
</feature>
<keyword evidence="4" id="KW-1185">Reference proteome</keyword>
<feature type="transmembrane region" description="Helical" evidence="2">
    <location>
        <begin position="76"/>
        <end position="102"/>
    </location>
</feature>
<organism evidence="3 4">
    <name type="scientific">Dyadobacter jiangsuensis</name>
    <dbReference type="NCBI Taxonomy" id="1591085"/>
    <lineage>
        <taxon>Bacteria</taxon>
        <taxon>Pseudomonadati</taxon>
        <taxon>Bacteroidota</taxon>
        <taxon>Cytophagia</taxon>
        <taxon>Cytophagales</taxon>
        <taxon>Spirosomataceae</taxon>
        <taxon>Dyadobacter</taxon>
    </lineage>
</organism>
<accession>A0A2P8GCD5</accession>
<feature type="transmembrane region" description="Helical" evidence="2">
    <location>
        <begin position="12"/>
        <end position="28"/>
    </location>
</feature>
<feature type="region of interest" description="Disordered" evidence="1">
    <location>
        <begin position="153"/>
        <end position="176"/>
    </location>
</feature>
<keyword evidence="2" id="KW-1133">Transmembrane helix</keyword>
<evidence type="ECO:0000256" key="2">
    <source>
        <dbReference type="SAM" id="Phobius"/>
    </source>
</evidence>
<keyword evidence="2" id="KW-0812">Transmembrane</keyword>
<feature type="compositionally biased region" description="Basic and acidic residues" evidence="1">
    <location>
        <begin position="153"/>
        <end position="162"/>
    </location>
</feature>
<comment type="caution">
    <text evidence="3">The sequence shown here is derived from an EMBL/GenBank/DDBJ whole genome shotgun (WGS) entry which is preliminary data.</text>
</comment>
<protein>
    <submittedName>
        <fullName evidence="3">Uncharacterized protein</fullName>
    </submittedName>
</protein>
<evidence type="ECO:0000313" key="3">
    <source>
        <dbReference type="EMBL" id="PSL31607.1"/>
    </source>
</evidence>
<evidence type="ECO:0000256" key="1">
    <source>
        <dbReference type="SAM" id="MobiDB-lite"/>
    </source>
</evidence>
<dbReference type="AlphaFoldDB" id="A0A2P8GCD5"/>
<proteinExistence type="predicted"/>
<evidence type="ECO:0000313" key="4">
    <source>
        <dbReference type="Proteomes" id="UP000241964"/>
    </source>
</evidence>
<reference evidence="3 4" key="1">
    <citation type="submission" date="2018-03" db="EMBL/GenBank/DDBJ databases">
        <title>Genomic Encyclopedia of Archaeal and Bacterial Type Strains, Phase II (KMG-II): from individual species to whole genera.</title>
        <authorList>
            <person name="Goeker M."/>
        </authorList>
    </citation>
    <scope>NUCLEOTIDE SEQUENCE [LARGE SCALE GENOMIC DNA]</scope>
    <source>
        <strain evidence="3 4">DSM 29057</strain>
    </source>
</reference>
<name>A0A2P8GCD5_9BACT</name>
<dbReference type="OrthoDB" id="676647at2"/>
<keyword evidence="2" id="KW-0472">Membrane</keyword>
<feature type="transmembrane region" description="Helical" evidence="2">
    <location>
        <begin position="114"/>
        <end position="144"/>
    </location>
</feature>